<feature type="domain" description="HTH cro/C1-type" evidence="1">
    <location>
        <begin position="11"/>
        <end position="66"/>
    </location>
</feature>
<dbReference type="SUPFAM" id="SSF47413">
    <property type="entry name" value="lambda repressor-like DNA-binding domains"/>
    <property type="match status" value="1"/>
</dbReference>
<comment type="caution">
    <text evidence="2">The sequence shown here is derived from an EMBL/GenBank/DDBJ whole genome shotgun (WGS) entry which is preliminary data.</text>
</comment>
<name>A0A848GUK3_9BURK</name>
<dbReference type="InterPro" id="IPR001387">
    <property type="entry name" value="Cro/C1-type_HTH"/>
</dbReference>
<accession>A0A848GUK3</accession>
<keyword evidence="3" id="KW-1185">Reference proteome</keyword>
<dbReference type="InterPro" id="IPR010982">
    <property type="entry name" value="Lambda_DNA-bd_dom_sf"/>
</dbReference>
<dbReference type="AlphaFoldDB" id="A0A848GUK3"/>
<dbReference type="EMBL" id="JABBFX010000001">
    <property type="protein sequence ID" value="NML42306.1"/>
    <property type="molecule type" value="Genomic_DNA"/>
</dbReference>
<dbReference type="Pfam" id="PF01381">
    <property type="entry name" value="HTH_3"/>
    <property type="match status" value="1"/>
</dbReference>
<dbReference type="GO" id="GO:0003677">
    <property type="term" value="F:DNA binding"/>
    <property type="evidence" value="ECO:0007669"/>
    <property type="project" value="InterPro"/>
</dbReference>
<dbReference type="Gene3D" id="1.10.260.40">
    <property type="entry name" value="lambda repressor-like DNA-binding domains"/>
    <property type="match status" value="1"/>
</dbReference>
<gene>
    <name evidence="2" type="ORF">HHL11_01000</name>
</gene>
<dbReference type="RefSeq" id="WP_169416523.1">
    <property type="nucleotide sequence ID" value="NZ_JABBFX010000001.1"/>
</dbReference>
<dbReference type="PROSITE" id="PS50943">
    <property type="entry name" value="HTH_CROC1"/>
    <property type="match status" value="1"/>
</dbReference>
<sequence>MPLLKELGTAVRQRRQEMGLSQQQLASLVDLSRATVNSLETGKLNDLSSNRIERLANELGFAVGLVGTRRSKDKSAIDAAARIASVPYTKELPAAVLLESLKEGVVPPGYIPHLRTLLQEAPVAILANVADELRQSHDVPVPDTWKRMRMLAGVLKCDRRLWQSMPI</sequence>
<evidence type="ECO:0000313" key="3">
    <source>
        <dbReference type="Proteomes" id="UP000541185"/>
    </source>
</evidence>
<dbReference type="SMART" id="SM00530">
    <property type="entry name" value="HTH_XRE"/>
    <property type="match status" value="1"/>
</dbReference>
<reference evidence="2 3" key="1">
    <citation type="submission" date="2020-04" db="EMBL/GenBank/DDBJ databases">
        <title>Ramlibacter sp. G-1-2-2 isolated from soil.</title>
        <authorList>
            <person name="Dahal R.H."/>
        </authorList>
    </citation>
    <scope>NUCLEOTIDE SEQUENCE [LARGE SCALE GENOMIC DNA]</scope>
    <source>
        <strain evidence="2 3">G-1-2-2</strain>
    </source>
</reference>
<evidence type="ECO:0000259" key="1">
    <source>
        <dbReference type="PROSITE" id="PS50943"/>
    </source>
</evidence>
<proteinExistence type="predicted"/>
<evidence type="ECO:0000313" key="2">
    <source>
        <dbReference type="EMBL" id="NML42306.1"/>
    </source>
</evidence>
<dbReference type="Proteomes" id="UP000541185">
    <property type="component" value="Unassembled WGS sequence"/>
</dbReference>
<protein>
    <submittedName>
        <fullName evidence="2">Helix-turn-helix transcriptional regulator</fullName>
    </submittedName>
</protein>
<organism evidence="2 3">
    <name type="scientific">Ramlibacter agri</name>
    <dbReference type="NCBI Taxonomy" id="2728837"/>
    <lineage>
        <taxon>Bacteria</taxon>
        <taxon>Pseudomonadati</taxon>
        <taxon>Pseudomonadota</taxon>
        <taxon>Betaproteobacteria</taxon>
        <taxon>Burkholderiales</taxon>
        <taxon>Comamonadaceae</taxon>
        <taxon>Ramlibacter</taxon>
    </lineage>
</organism>
<dbReference type="CDD" id="cd00093">
    <property type="entry name" value="HTH_XRE"/>
    <property type="match status" value="1"/>
</dbReference>